<accession>A0AA39HF88</accession>
<proteinExistence type="predicted"/>
<name>A0AA39HF88_9BILA</name>
<protein>
    <submittedName>
        <fullName evidence="2">Uncharacterized protein</fullName>
    </submittedName>
</protein>
<feature type="transmembrane region" description="Helical" evidence="1">
    <location>
        <begin position="52"/>
        <end position="80"/>
    </location>
</feature>
<dbReference type="Proteomes" id="UP001175271">
    <property type="component" value="Unassembled WGS sequence"/>
</dbReference>
<dbReference type="EMBL" id="JAUCMV010000004">
    <property type="protein sequence ID" value="KAK0403614.1"/>
    <property type="molecule type" value="Genomic_DNA"/>
</dbReference>
<keyword evidence="1" id="KW-0812">Transmembrane</keyword>
<gene>
    <name evidence="2" type="ORF">QR680_017030</name>
</gene>
<keyword evidence="1" id="KW-0472">Membrane</keyword>
<evidence type="ECO:0000313" key="2">
    <source>
        <dbReference type="EMBL" id="KAK0403614.1"/>
    </source>
</evidence>
<comment type="caution">
    <text evidence="2">The sequence shown here is derived from an EMBL/GenBank/DDBJ whole genome shotgun (WGS) entry which is preliminary data.</text>
</comment>
<organism evidence="2 3">
    <name type="scientific">Steinernema hermaphroditum</name>
    <dbReference type="NCBI Taxonomy" id="289476"/>
    <lineage>
        <taxon>Eukaryota</taxon>
        <taxon>Metazoa</taxon>
        <taxon>Ecdysozoa</taxon>
        <taxon>Nematoda</taxon>
        <taxon>Chromadorea</taxon>
        <taxon>Rhabditida</taxon>
        <taxon>Tylenchina</taxon>
        <taxon>Panagrolaimomorpha</taxon>
        <taxon>Strongyloidoidea</taxon>
        <taxon>Steinernematidae</taxon>
        <taxon>Steinernema</taxon>
    </lineage>
</organism>
<evidence type="ECO:0000256" key="1">
    <source>
        <dbReference type="SAM" id="Phobius"/>
    </source>
</evidence>
<reference evidence="2" key="1">
    <citation type="submission" date="2023-06" db="EMBL/GenBank/DDBJ databases">
        <title>Genomic analysis of the entomopathogenic nematode Steinernema hermaphroditum.</title>
        <authorList>
            <person name="Schwarz E.M."/>
            <person name="Heppert J.K."/>
            <person name="Baniya A."/>
            <person name="Schwartz H.T."/>
            <person name="Tan C.-H."/>
            <person name="Antoshechkin I."/>
            <person name="Sternberg P.W."/>
            <person name="Goodrich-Blair H."/>
            <person name="Dillman A.R."/>
        </authorList>
    </citation>
    <scope>NUCLEOTIDE SEQUENCE</scope>
    <source>
        <strain evidence="2">PS9179</strain>
        <tissue evidence="2">Whole animal</tissue>
    </source>
</reference>
<keyword evidence="3" id="KW-1185">Reference proteome</keyword>
<sequence>MSLNSVSTFLECHRNDTSCSAECNVPRTCYQVTECNDMKGSFHVCSDSDPNILWMLSTLLVILIACISILCCAACIYGSIIGISKYFRERGVEPYSSTDPKVSVSTSYTLNPNPSVKHFDSTYNSRKTTV</sequence>
<dbReference type="AlphaFoldDB" id="A0AA39HF88"/>
<evidence type="ECO:0000313" key="3">
    <source>
        <dbReference type="Proteomes" id="UP001175271"/>
    </source>
</evidence>
<keyword evidence="1" id="KW-1133">Transmembrane helix</keyword>